<gene>
    <name evidence="2" type="ORF">PPROV_000355700</name>
</gene>
<dbReference type="AlphaFoldDB" id="A0A830HCQ1"/>
<dbReference type="SUPFAM" id="SSF53474">
    <property type="entry name" value="alpha/beta-Hydrolases"/>
    <property type="match status" value="1"/>
</dbReference>
<keyword evidence="3" id="KW-1185">Reference proteome</keyword>
<dbReference type="Gene3D" id="3.40.50.1820">
    <property type="entry name" value="alpha/beta hydrolase"/>
    <property type="match status" value="1"/>
</dbReference>
<reference evidence="2" key="1">
    <citation type="submission" date="2020-10" db="EMBL/GenBank/DDBJ databases">
        <title>Unveiling of a novel bifunctional photoreceptor, Dualchrome1, isolated from a cosmopolitan green alga.</title>
        <authorList>
            <person name="Suzuki S."/>
            <person name="Kawachi M."/>
        </authorList>
    </citation>
    <scope>NUCLEOTIDE SEQUENCE</scope>
    <source>
        <strain evidence="2">NIES 2893</strain>
    </source>
</reference>
<organism evidence="2 3">
    <name type="scientific">Pycnococcus provasolii</name>
    <dbReference type="NCBI Taxonomy" id="41880"/>
    <lineage>
        <taxon>Eukaryota</taxon>
        <taxon>Viridiplantae</taxon>
        <taxon>Chlorophyta</taxon>
        <taxon>Pseudoscourfieldiophyceae</taxon>
        <taxon>Pseudoscourfieldiales</taxon>
        <taxon>Pycnococcaceae</taxon>
        <taxon>Pycnococcus</taxon>
    </lineage>
</organism>
<feature type="domain" description="KANL3/Tex30 alpha/beta hydrolase-like" evidence="1">
    <location>
        <begin position="115"/>
        <end position="249"/>
    </location>
</feature>
<evidence type="ECO:0000313" key="2">
    <source>
        <dbReference type="EMBL" id="GHP04805.1"/>
    </source>
</evidence>
<accession>A0A830HCQ1</accession>
<sequence length="280" mass="29618">MATTCAGAGAGAGDDVSVSGGALKFIAVSIPNKKKKHGVTQEIEFYADSPNGGGGGGVGSGEESESIVVLLLHASSGKPKGGANSKATRAILKSIRENVPRATVLRPEAKGTSVPPRAAQTQAFVRAIAADESGVLPLGKRRKWLIVGYSFGTRVASATMSDISAWLPDGDELIGGLLVAFPATNGSDFEKIRDEPTRIEADVVRLAFIRGTNDKLARASEFDGIYDRVSAKKRRWDIAADHGMAFNEAMTKDAIKNATSYLMSQEEEEDVPDAKRQKKV</sequence>
<dbReference type="InterPro" id="IPR029058">
    <property type="entry name" value="AB_hydrolase_fold"/>
</dbReference>
<comment type="caution">
    <text evidence="2">The sequence shown here is derived from an EMBL/GenBank/DDBJ whole genome shotgun (WGS) entry which is preliminary data.</text>
</comment>
<dbReference type="EMBL" id="BNJQ01000008">
    <property type="protein sequence ID" value="GHP04805.1"/>
    <property type="molecule type" value="Genomic_DNA"/>
</dbReference>
<evidence type="ECO:0000313" key="3">
    <source>
        <dbReference type="Proteomes" id="UP000660262"/>
    </source>
</evidence>
<dbReference type="Pfam" id="PF20408">
    <property type="entry name" value="Abhydrolase_11"/>
    <property type="match status" value="1"/>
</dbReference>
<dbReference type="Proteomes" id="UP000660262">
    <property type="component" value="Unassembled WGS sequence"/>
</dbReference>
<evidence type="ECO:0000259" key="1">
    <source>
        <dbReference type="Pfam" id="PF20408"/>
    </source>
</evidence>
<name>A0A830HCQ1_9CHLO</name>
<protein>
    <recommendedName>
        <fullName evidence="1">KANL3/Tex30 alpha/beta hydrolase-like domain-containing protein</fullName>
    </recommendedName>
</protein>
<proteinExistence type="predicted"/>
<dbReference type="InterPro" id="IPR046879">
    <property type="entry name" value="KANL3/Tex30_Abhydrolase"/>
</dbReference>